<proteinExistence type="predicted"/>
<name>A0A2P5HZT4_DIAHE</name>
<dbReference type="EMBL" id="MAVT02000446">
    <property type="protein sequence ID" value="POS75768.1"/>
    <property type="molecule type" value="Genomic_DNA"/>
</dbReference>
<comment type="caution">
    <text evidence="1">The sequence shown here is derived from an EMBL/GenBank/DDBJ whole genome shotgun (WGS) entry which is preliminary data.</text>
</comment>
<protein>
    <submittedName>
        <fullName evidence="1">Uncharacterized protein</fullName>
    </submittedName>
</protein>
<keyword evidence="2" id="KW-1185">Reference proteome</keyword>
<dbReference type="InParanoid" id="A0A2P5HZT4"/>
<evidence type="ECO:0000313" key="1">
    <source>
        <dbReference type="EMBL" id="POS75768.1"/>
    </source>
</evidence>
<dbReference type="AlphaFoldDB" id="A0A2P5HZT4"/>
<reference evidence="1" key="1">
    <citation type="submission" date="2017-09" db="EMBL/GenBank/DDBJ databases">
        <title>Polyketide synthases of a Diaporthe helianthi virulent isolate.</title>
        <authorList>
            <person name="Baroncelli R."/>
        </authorList>
    </citation>
    <scope>NUCLEOTIDE SEQUENCE [LARGE SCALE GENOMIC DNA]</scope>
    <source>
        <strain evidence="1">7/96</strain>
    </source>
</reference>
<gene>
    <name evidence="1" type="ORF">DHEL01_v205836</name>
</gene>
<evidence type="ECO:0000313" key="2">
    <source>
        <dbReference type="Proteomes" id="UP000094444"/>
    </source>
</evidence>
<sequence>MPATHPSAHSTCIRLGLYFTCHCRRAAELTDHTRDRSRGEGIVVQVIITIAGIRACAACAPATAGGCSVELDDILGRIAPAVAQHAARQRTPAGCLRDTETASKLHFSRGRTTAVLPSIAASLPFEK</sequence>
<accession>A0A2P5HZT4</accession>
<dbReference type="Proteomes" id="UP000094444">
    <property type="component" value="Unassembled WGS sequence"/>
</dbReference>
<organism evidence="1 2">
    <name type="scientific">Diaporthe helianthi</name>
    <dbReference type="NCBI Taxonomy" id="158607"/>
    <lineage>
        <taxon>Eukaryota</taxon>
        <taxon>Fungi</taxon>
        <taxon>Dikarya</taxon>
        <taxon>Ascomycota</taxon>
        <taxon>Pezizomycotina</taxon>
        <taxon>Sordariomycetes</taxon>
        <taxon>Sordariomycetidae</taxon>
        <taxon>Diaporthales</taxon>
        <taxon>Diaporthaceae</taxon>
        <taxon>Diaporthe</taxon>
    </lineage>
</organism>